<organism evidence="2 3">
    <name type="scientific">Actinocorallia libanotica</name>
    <dbReference type="NCBI Taxonomy" id="46162"/>
    <lineage>
        <taxon>Bacteria</taxon>
        <taxon>Bacillati</taxon>
        <taxon>Actinomycetota</taxon>
        <taxon>Actinomycetes</taxon>
        <taxon>Streptosporangiales</taxon>
        <taxon>Thermomonosporaceae</taxon>
        <taxon>Actinocorallia</taxon>
    </lineage>
</organism>
<keyword evidence="3" id="KW-1185">Reference proteome</keyword>
<feature type="region of interest" description="Disordered" evidence="1">
    <location>
        <begin position="1"/>
        <end position="38"/>
    </location>
</feature>
<evidence type="ECO:0000256" key="1">
    <source>
        <dbReference type="SAM" id="MobiDB-lite"/>
    </source>
</evidence>
<accession>A0ABP4AS55</accession>
<dbReference type="EMBL" id="BAAAHH010000002">
    <property type="protein sequence ID" value="GAA0940496.1"/>
    <property type="molecule type" value="Genomic_DNA"/>
</dbReference>
<feature type="compositionally biased region" description="Pro residues" evidence="1">
    <location>
        <begin position="1"/>
        <end position="17"/>
    </location>
</feature>
<protein>
    <submittedName>
        <fullName evidence="2">Uncharacterized protein</fullName>
    </submittedName>
</protein>
<name>A0ABP4AS55_9ACTN</name>
<reference evidence="3" key="1">
    <citation type="journal article" date="2019" name="Int. J. Syst. Evol. Microbiol.">
        <title>The Global Catalogue of Microorganisms (GCM) 10K type strain sequencing project: providing services to taxonomists for standard genome sequencing and annotation.</title>
        <authorList>
            <consortium name="The Broad Institute Genomics Platform"/>
            <consortium name="The Broad Institute Genome Sequencing Center for Infectious Disease"/>
            <person name="Wu L."/>
            <person name="Ma J."/>
        </authorList>
    </citation>
    <scope>NUCLEOTIDE SEQUENCE [LARGE SCALE GENOMIC DNA]</scope>
    <source>
        <strain evidence="3">JCM 10696</strain>
    </source>
</reference>
<evidence type="ECO:0000313" key="3">
    <source>
        <dbReference type="Proteomes" id="UP001500665"/>
    </source>
</evidence>
<sequence length="203" mass="21215">MTPTHPPTPNGAPPAPPHTGHSPEEHPPNEAPFATGRVSCDAPFTAGRVSHDAPLTAGRVSRDAWLTAGRERLRAGRSTVERATDGVGHELPPIERSTVECVSGGARTAAEHALARAGRAVEERVSGSVPFAAGRLARDAWLTAGRERLRAGLFVEERAPGGALFAAEGALRRTGRSGGERAPEGVLSAAGRTTEYMYAYGGR</sequence>
<gene>
    <name evidence="2" type="ORF">GCM10009550_09980</name>
</gene>
<comment type="caution">
    <text evidence="2">The sequence shown here is derived from an EMBL/GenBank/DDBJ whole genome shotgun (WGS) entry which is preliminary data.</text>
</comment>
<proteinExistence type="predicted"/>
<evidence type="ECO:0000313" key="2">
    <source>
        <dbReference type="EMBL" id="GAA0940496.1"/>
    </source>
</evidence>
<dbReference type="Proteomes" id="UP001500665">
    <property type="component" value="Unassembled WGS sequence"/>
</dbReference>